<dbReference type="Pfam" id="PF02378">
    <property type="entry name" value="PTS_EIIC"/>
    <property type="match status" value="1"/>
</dbReference>
<dbReference type="CDD" id="cd01948">
    <property type="entry name" value="EAL"/>
    <property type="match status" value="1"/>
</dbReference>
<dbReference type="InterPro" id="IPR003352">
    <property type="entry name" value="PTS_EIIC"/>
</dbReference>
<evidence type="ECO:0000313" key="12">
    <source>
        <dbReference type="Proteomes" id="UP000035909"/>
    </source>
</evidence>
<dbReference type="AlphaFoldDB" id="A0A0J1H8P5"/>
<proteinExistence type="predicted"/>
<feature type="domain" description="PTS EIIC type-3" evidence="10">
    <location>
        <begin position="1"/>
        <end position="385"/>
    </location>
</feature>
<sequence>MLKKIVSLLSENPYTVAVSHVFILALPITMLAACLFLMAELAGVFGWQSASVILNYMGEVTSYLFPILVNFYLASYYASMHRIHKGCAIFCALLGYMFVSYQWGLLAIKVPIPNSLVVALLTAYASCLILHRFKRCAQFQRLTGMCDIWLNEDGQQLYRFVILAASTLTALLLGSTALSLVLSSVISPSLNLPLLNPLSFHDGLIYELVRGFLWGMGIHGHDFLQSYQSGLYDLSVANMADWRNLGDELNIISTNFYDFFTGIGGAGNTLGLVLCILLFGRCEGYRLLAKIVLIFSLFNINEPILFGIPVILNPIMLIPFMLTPLLSYLLAYSAISSGLIAPLTEVQPWITPPVLSGYFASGGEWSVALFQLGLIGLSMLFYYPFFRIMDNQAAGHSITVLMTNRMMKNDGVDSLNRVTGHFPSMQLHMMAQREIDMLRKQGQFALYYQPQVDSHSGRIVAVEALLRHIGADGAVTPPSFLSSYERLGLMAEVDDWVLKHAIADFVKLGRPSGCRLCINVSSASLAQPAFADRVCQTVVENGLIFSDLCLEIREEGLVQDPRETAKMIAKLRARGIAIALDNFGSGYASLAHLSHFTFDRIKIDRSLIGNSGSDKGKSLFSVAVQLGAMSEAEVVVEGIEKAEQLMLAREQGAGCVQGYYFFQPMPVQALSALKTWDAGEVALSS</sequence>
<dbReference type="Proteomes" id="UP000035909">
    <property type="component" value="Unassembled WGS sequence"/>
</dbReference>
<feature type="transmembrane region" description="Helical" evidence="8">
    <location>
        <begin position="112"/>
        <end position="131"/>
    </location>
</feature>
<dbReference type="PANTHER" id="PTHR33121:SF70">
    <property type="entry name" value="SIGNALING PROTEIN YKOW"/>
    <property type="match status" value="1"/>
</dbReference>
<evidence type="ECO:0000256" key="6">
    <source>
        <dbReference type="ARBA" id="ARBA00022989"/>
    </source>
</evidence>
<evidence type="ECO:0000313" key="11">
    <source>
        <dbReference type="EMBL" id="KLV08125.1"/>
    </source>
</evidence>
<evidence type="ECO:0000256" key="8">
    <source>
        <dbReference type="SAM" id="Phobius"/>
    </source>
</evidence>
<keyword evidence="6 8" id="KW-1133">Transmembrane helix</keyword>
<evidence type="ECO:0000259" key="9">
    <source>
        <dbReference type="PROSITE" id="PS50883"/>
    </source>
</evidence>
<evidence type="ECO:0000256" key="1">
    <source>
        <dbReference type="ARBA" id="ARBA00004651"/>
    </source>
</evidence>
<dbReference type="PROSITE" id="PS51257">
    <property type="entry name" value="PROKAR_LIPOPROTEIN"/>
    <property type="match status" value="1"/>
</dbReference>
<dbReference type="GO" id="GO:0009401">
    <property type="term" value="P:phosphoenolpyruvate-dependent sugar phosphotransferase system"/>
    <property type="evidence" value="ECO:0007669"/>
    <property type="project" value="InterPro"/>
</dbReference>
<keyword evidence="7 8" id="KW-0472">Membrane</keyword>
<dbReference type="PANTHER" id="PTHR33121">
    <property type="entry name" value="CYCLIC DI-GMP PHOSPHODIESTERASE PDEF"/>
    <property type="match status" value="1"/>
</dbReference>
<gene>
    <name evidence="11" type="ORF">ABT57_15005</name>
</gene>
<keyword evidence="12" id="KW-1185">Reference proteome</keyword>
<dbReference type="InterPro" id="IPR001633">
    <property type="entry name" value="EAL_dom"/>
</dbReference>
<evidence type="ECO:0000256" key="7">
    <source>
        <dbReference type="ARBA" id="ARBA00023136"/>
    </source>
</evidence>
<feature type="transmembrane region" description="Helical" evidence="8">
    <location>
        <begin position="53"/>
        <end position="74"/>
    </location>
</feature>
<comment type="subcellular location">
    <subcellularLocation>
        <location evidence="1">Cell membrane</location>
        <topology evidence="1">Multi-pass membrane protein</topology>
    </subcellularLocation>
</comment>
<evidence type="ECO:0008006" key="13">
    <source>
        <dbReference type="Google" id="ProtNLM"/>
    </source>
</evidence>
<dbReference type="InterPro" id="IPR035919">
    <property type="entry name" value="EAL_sf"/>
</dbReference>
<feature type="transmembrane region" description="Helical" evidence="8">
    <location>
        <begin position="21"/>
        <end position="47"/>
    </location>
</feature>
<evidence type="ECO:0000256" key="3">
    <source>
        <dbReference type="ARBA" id="ARBA00022475"/>
    </source>
</evidence>
<dbReference type="GO" id="GO:0008982">
    <property type="term" value="F:protein-N(PI)-phosphohistidine-sugar phosphotransferase activity"/>
    <property type="evidence" value="ECO:0007669"/>
    <property type="project" value="InterPro"/>
</dbReference>
<feature type="transmembrane region" description="Helical" evidence="8">
    <location>
        <begin position="160"/>
        <end position="186"/>
    </location>
</feature>
<dbReference type="GO" id="GO:0005886">
    <property type="term" value="C:plasma membrane"/>
    <property type="evidence" value="ECO:0007669"/>
    <property type="project" value="UniProtKB-SubCell"/>
</dbReference>
<dbReference type="OrthoDB" id="6198205at2"/>
<keyword evidence="4" id="KW-0762">Sugar transport</keyword>
<organism evidence="11 12">
    <name type="scientific">Photobacterium ganghwense</name>
    <dbReference type="NCBI Taxonomy" id="320778"/>
    <lineage>
        <taxon>Bacteria</taxon>
        <taxon>Pseudomonadati</taxon>
        <taxon>Pseudomonadota</taxon>
        <taxon>Gammaproteobacteria</taxon>
        <taxon>Vibrionales</taxon>
        <taxon>Vibrionaceae</taxon>
        <taxon>Photobacterium</taxon>
    </lineage>
</organism>
<dbReference type="PATRIC" id="fig|320778.3.peg.3260"/>
<feature type="transmembrane region" description="Helical" evidence="8">
    <location>
        <begin position="259"/>
        <end position="279"/>
    </location>
</feature>
<evidence type="ECO:0000256" key="4">
    <source>
        <dbReference type="ARBA" id="ARBA00022597"/>
    </source>
</evidence>
<dbReference type="RefSeq" id="WP_047886017.1">
    <property type="nucleotide sequence ID" value="NZ_CP071326.1"/>
</dbReference>
<dbReference type="SMART" id="SM00052">
    <property type="entry name" value="EAL"/>
    <property type="match status" value="1"/>
</dbReference>
<dbReference type="STRING" id="320778.ABT57_15005"/>
<dbReference type="PROSITE" id="PS51105">
    <property type="entry name" value="PTS_EIIC_TYPE_3"/>
    <property type="match status" value="1"/>
</dbReference>
<feature type="transmembrane region" description="Helical" evidence="8">
    <location>
        <begin position="86"/>
        <end position="106"/>
    </location>
</feature>
<feature type="domain" description="EAL" evidence="9">
    <location>
        <begin position="428"/>
        <end position="678"/>
    </location>
</feature>
<protein>
    <recommendedName>
        <fullName evidence="13">Diguanylate phosphodiesterase</fullName>
    </recommendedName>
</protein>
<dbReference type="Gene3D" id="3.20.20.450">
    <property type="entry name" value="EAL domain"/>
    <property type="match status" value="1"/>
</dbReference>
<dbReference type="PROSITE" id="PS50883">
    <property type="entry name" value="EAL"/>
    <property type="match status" value="1"/>
</dbReference>
<keyword evidence="2" id="KW-0813">Transport</keyword>
<evidence type="ECO:0000256" key="2">
    <source>
        <dbReference type="ARBA" id="ARBA00022448"/>
    </source>
</evidence>
<dbReference type="EMBL" id="LDOU01000015">
    <property type="protein sequence ID" value="KLV08125.1"/>
    <property type="molecule type" value="Genomic_DNA"/>
</dbReference>
<feature type="transmembrane region" description="Helical" evidence="8">
    <location>
        <begin position="365"/>
        <end position="385"/>
    </location>
</feature>
<dbReference type="Pfam" id="PF00563">
    <property type="entry name" value="EAL"/>
    <property type="match status" value="1"/>
</dbReference>
<accession>A0A0J1H8P5</accession>
<dbReference type="InterPro" id="IPR004501">
    <property type="entry name" value="PTS_EIIC_3"/>
</dbReference>
<keyword evidence="3" id="KW-1003">Cell membrane</keyword>
<comment type="caution">
    <text evidence="11">The sequence shown here is derived from an EMBL/GenBank/DDBJ whole genome shotgun (WGS) entry which is preliminary data.</text>
</comment>
<dbReference type="SUPFAM" id="SSF141868">
    <property type="entry name" value="EAL domain-like"/>
    <property type="match status" value="1"/>
</dbReference>
<name>A0A0J1H8P5_9GAMM</name>
<reference evidence="11 12" key="1">
    <citation type="submission" date="2015-05" db="EMBL/GenBank/DDBJ databases">
        <title>Photobacterium galathea sp. nov.</title>
        <authorList>
            <person name="Machado H."/>
            <person name="Gram L."/>
        </authorList>
    </citation>
    <scope>NUCLEOTIDE SEQUENCE [LARGE SCALE GENOMIC DNA]</scope>
    <source>
        <strain evidence="11 12">DSM 22954</strain>
    </source>
</reference>
<dbReference type="GO" id="GO:0071111">
    <property type="term" value="F:cyclic-guanylate-specific phosphodiesterase activity"/>
    <property type="evidence" value="ECO:0007669"/>
    <property type="project" value="InterPro"/>
</dbReference>
<evidence type="ECO:0000259" key="10">
    <source>
        <dbReference type="PROSITE" id="PS51105"/>
    </source>
</evidence>
<keyword evidence="5 8" id="KW-0812">Transmembrane</keyword>
<evidence type="ECO:0000256" key="5">
    <source>
        <dbReference type="ARBA" id="ARBA00022692"/>
    </source>
</evidence>
<dbReference type="InterPro" id="IPR050706">
    <property type="entry name" value="Cyclic-di-GMP_PDE-like"/>
</dbReference>